<reference evidence="1 2" key="2">
    <citation type="journal article" date="2017" name="Front. Plant Sci.">
        <title>Gene Classification and Mining of Molecular Markers Useful in Red Clover (Trifolium pratense) Breeding.</title>
        <authorList>
            <person name="Istvanek J."/>
            <person name="Dluhosova J."/>
            <person name="Dluhos P."/>
            <person name="Patkova L."/>
            <person name="Nedelnik J."/>
            <person name="Repkova J."/>
        </authorList>
    </citation>
    <scope>NUCLEOTIDE SEQUENCE [LARGE SCALE GENOMIC DNA]</scope>
    <source>
        <strain evidence="2">cv. Tatra</strain>
        <tissue evidence="1">Young leaves</tissue>
    </source>
</reference>
<dbReference type="Proteomes" id="UP000236291">
    <property type="component" value="Unassembled WGS sequence"/>
</dbReference>
<evidence type="ECO:0000313" key="2">
    <source>
        <dbReference type="Proteomes" id="UP000236291"/>
    </source>
</evidence>
<name>A0A2K3K268_TRIPR</name>
<accession>A0A2K3K268</accession>
<comment type="caution">
    <text evidence="1">The sequence shown here is derived from an EMBL/GenBank/DDBJ whole genome shotgun (WGS) entry which is preliminary data.</text>
</comment>
<dbReference type="EMBL" id="ASHM01136206">
    <property type="protein sequence ID" value="PNX60340.1"/>
    <property type="molecule type" value="Genomic_DNA"/>
</dbReference>
<proteinExistence type="predicted"/>
<evidence type="ECO:0000313" key="1">
    <source>
        <dbReference type="EMBL" id="PNX60340.1"/>
    </source>
</evidence>
<organism evidence="1 2">
    <name type="scientific">Trifolium pratense</name>
    <name type="common">Red clover</name>
    <dbReference type="NCBI Taxonomy" id="57577"/>
    <lineage>
        <taxon>Eukaryota</taxon>
        <taxon>Viridiplantae</taxon>
        <taxon>Streptophyta</taxon>
        <taxon>Embryophyta</taxon>
        <taxon>Tracheophyta</taxon>
        <taxon>Spermatophyta</taxon>
        <taxon>Magnoliopsida</taxon>
        <taxon>eudicotyledons</taxon>
        <taxon>Gunneridae</taxon>
        <taxon>Pentapetalae</taxon>
        <taxon>rosids</taxon>
        <taxon>fabids</taxon>
        <taxon>Fabales</taxon>
        <taxon>Fabaceae</taxon>
        <taxon>Papilionoideae</taxon>
        <taxon>50 kb inversion clade</taxon>
        <taxon>NPAAA clade</taxon>
        <taxon>Hologalegina</taxon>
        <taxon>IRL clade</taxon>
        <taxon>Trifolieae</taxon>
        <taxon>Trifolium</taxon>
    </lineage>
</organism>
<reference evidence="1 2" key="1">
    <citation type="journal article" date="2014" name="Am. J. Bot.">
        <title>Genome assembly and annotation for red clover (Trifolium pratense; Fabaceae).</title>
        <authorList>
            <person name="Istvanek J."/>
            <person name="Jaros M."/>
            <person name="Krenek A."/>
            <person name="Repkova J."/>
        </authorList>
    </citation>
    <scope>NUCLEOTIDE SEQUENCE [LARGE SCALE GENOMIC DNA]</scope>
    <source>
        <strain evidence="2">cv. Tatra</strain>
        <tissue evidence="1">Young leaves</tissue>
    </source>
</reference>
<sequence length="77" mass="9193">MYDEVDDPLFPFYWTDNLRLIKGTIPETLSDFEKDTVDFLDSYILMDTAEILKYEGNSDALEEYLQRMRTISNEERL</sequence>
<feature type="non-terminal residue" evidence="1">
    <location>
        <position position="77"/>
    </location>
</feature>
<protein>
    <submittedName>
        <fullName evidence="1">Uncharacterized protein</fullName>
    </submittedName>
</protein>
<dbReference type="AlphaFoldDB" id="A0A2K3K268"/>
<gene>
    <name evidence="1" type="ORF">L195_g060135</name>
</gene>